<accession>A0ABD3B7J8</accession>
<reference evidence="2" key="1">
    <citation type="journal article" date="2024" name="IScience">
        <title>Strigolactones Initiate the Formation of Haustorium-like Structures in Castilleja.</title>
        <authorList>
            <person name="Buerger M."/>
            <person name="Peterson D."/>
            <person name="Chory J."/>
        </authorList>
    </citation>
    <scope>NUCLEOTIDE SEQUENCE [LARGE SCALE GENOMIC DNA]</scope>
</reference>
<evidence type="ECO:0000313" key="1">
    <source>
        <dbReference type="EMBL" id="KAL3613143.1"/>
    </source>
</evidence>
<name>A0ABD3B7J8_9LAMI</name>
<proteinExistence type="predicted"/>
<protein>
    <submittedName>
        <fullName evidence="1">Uncharacterized protein</fullName>
    </submittedName>
</protein>
<dbReference type="AlphaFoldDB" id="A0ABD3B7J8"/>
<organism evidence="1 2">
    <name type="scientific">Castilleja foliolosa</name>
    <dbReference type="NCBI Taxonomy" id="1961234"/>
    <lineage>
        <taxon>Eukaryota</taxon>
        <taxon>Viridiplantae</taxon>
        <taxon>Streptophyta</taxon>
        <taxon>Embryophyta</taxon>
        <taxon>Tracheophyta</taxon>
        <taxon>Spermatophyta</taxon>
        <taxon>Magnoliopsida</taxon>
        <taxon>eudicotyledons</taxon>
        <taxon>Gunneridae</taxon>
        <taxon>Pentapetalae</taxon>
        <taxon>asterids</taxon>
        <taxon>lamiids</taxon>
        <taxon>Lamiales</taxon>
        <taxon>Orobanchaceae</taxon>
        <taxon>Pedicularideae</taxon>
        <taxon>Castillejinae</taxon>
        <taxon>Castilleja</taxon>
    </lineage>
</organism>
<keyword evidence="2" id="KW-1185">Reference proteome</keyword>
<gene>
    <name evidence="1" type="ORF">CASFOL_043008</name>
</gene>
<sequence length="58" mass="6848">MREVKRSLSIRRFLFKVDDAAELFGEARGYLEYIGEIKSSQPDEDGLRVLMEDLYYNN</sequence>
<dbReference type="Proteomes" id="UP001632038">
    <property type="component" value="Unassembled WGS sequence"/>
</dbReference>
<comment type="caution">
    <text evidence="1">The sequence shown here is derived from an EMBL/GenBank/DDBJ whole genome shotgun (WGS) entry which is preliminary data.</text>
</comment>
<dbReference type="EMBL" id="JAVIJP010000241">
    <property type="protein sequence ID" value="KAL3613143.1"/>
    <property type="molecule type" value="Genomic_DNA"/>
</dbReference>
<evidence type="ECO:0000313" key="2">
    <source>
        <dbReference type="Proteomes" id="UP001632038"/>
    </source>
</evidence>